<accession>A0A7X1I4M4</accession>
<evidence type="ECO:0000313" key="2">
    <source>
        <dbReference type="EMBL" id="MBC2868651.1"/>
    </source>
</evidence>
<protein>
    <submittedName>
        <fullName evidence="2">Uncharacterized protein</fullName>
    </submittedName>
</protein>
<keyword evidence="3" id="KW-1185">Reference proteome</keyword>
<feature type="region of interest" description="Disordered" evidence="1">
    <location>
        <begin position="95"/>
        <end position="118"/>
    </location>
</feature>
<name>A0A7X1I4M4_9ACTN</name>
<evidence type="ECO:0000313" key="3">
    <source>
        <dbReference type="Proteomes" id="UP000517694"/>
    </source>
</evidence>
<comment type="caution">
    <text evidence="2">The sequence shown here is derived from an EMBL/GenBank/DDBJ whole genome shotgun (WGS) entry which is preliminary data.</text>
</comment>
<reference evidence="2 3" key="1">
    <citation type="submission" date="2020-08" db="EMBL/GenBank/DDBJ databases">
        <title>Whole-Genome Sequence of French Clinical Streptomyces mexicanus Strain Q0842.</title>
        <authorList>
            <person name="Boxberger M."/>
            <person name="La Scola B."/>
        </authorList>
    </citation>
    <scope>NUCLEOTIDE SEQUENCE [LARGE SCALE GENOMIC DNA]</scope>
    <source>
        <strain evidence="2 3">Marseille-Q0842</strain>
    </source>
</reference>
<dbReference type="Proteomes" id="UP000517694">
    <property type="component" value="Unassembled WGS sequence"/>
</dbReference>
<gene>
    <name evidence="2" type="ORF">H1R13_27905</name>
</gene>
<sequence>MTIYGTVAAPAARIRLPKAVAPTIFLAHPDGSIDVIDTVAVERAVHGERSGWTLTDSEIRYAAPFMAGVVPYSVICSRLGISAARLKTLLPGIGPAKPSMARPRPAKPAPCGTSRGYRAHLRRKEPTCQSCRDARAADDRRYRLTGTQSQDLETAV</sequence>
<dbReference type="AlphaFoldDB" id="A0A7X1I4M4"/>
<dbReference type="RefSeq" id="WP_159662130.1">
    <property type="nucleotide sequence ID" value="NZ_JACMHY010000013.1"/>
</dbReference>
<dbReference type="OrthoDB" id="4323927at2"/>
<evidence type="ECO:0000256" key="1">
    <source>
        <dbReference type="SAM" id="MobiDB-lite"/>
    </source>
</evidence>
<dbReference type="EMBL" id="JACMHY010000013">
    <property type="protein sequence ID" value="MBC2868651.1"/>
    <property type="molecule type" value="Genomic_DNA"/>
</dbReference>
<organism evidence="2 3">
    <name type="scientific">Streptomyces mexicanus</name>
    <dbReference type="NCBI Taxonomy" id="178566"/>
    <lineage>
        <taxon>Bacteria</taxon>
        <taxon>Bacillati</taxon>
        <taxon>Actinomycetota</taxon>
        <taxon>Actinomycetes</taxon>
        <taxon>Kitasatosporales</taxon>
        <taxon>Streptomycetaceae</taxon>
        <taxon>Streptomyces</taxon>
    </lineage>
</organism>
<proteinExistence type="predicted"/>